<dbReference type="GO" id="GO:0019354">
    <property type="term" value="P:siroheme biosynthetic process"/>
    <property type="evidence" value="ECO:0007669"/>
    <property type="project" value="InterPro"/>
</dbReference>
<dbReference type="InterPro" id="IPR014776">
    <property type="entry name" value="4pyrrole_Mease_sub2"/>
</dbReference>
<dbReference type="InterPro" id="IPR000878">
    <property type="entry name" value="4pyrrol_Mease"/>
</dbReference>
<dbReference type="Gene3D" id="3.40.1010.10">
    <property type="entry name" value="Cobalt-precorrin-4 Transmethylase, Domain 1"/>
    <property type="match status" value="1"/>
</dbReference>
<organism evidence="10 11">
    <name type="scientific">Edaphobacter acidisoli</name>
    <dbReference type="NCBI Taxonomy" id="2040573"/>
    <lineage>
        <taxon>Bacteria</taxon>
        <taxon>Pseudomonadati</taxon>
        <taxon>Acidobacteriota</taxon>
        <taxon>Terriglobia</taxon>
        <taxon>Terriglobales</taxon>
        <taxon>Acidobacteriaceae</taxon>
        <taxon>Edaphobacter</taxon>
    </lineage>
</organism>
<evidence type="ECO:0000256" key="8">
    <source>
        <dbReference type="RuleBase" id="RU003960"/>
    </source>
</evidence>
<comment type="caution">
    <text evidence="10">The sequence shown here is derived from an EMBL/GenBank/DDBJ whole genome shotgun (WGS) entry which is preliminary data.</text>
</comment>
<keyword evidence="5" id="KW-0949">S-adenosyl-L-methionine</keyword>
<evidence type="ECO:0000259" key="9">
    <source>
        <dbReference type="Pfam" id="PF00590"/>
    </source>
</evidence>
<reference evidence="10" key="1">
    <citation type="journal article" date="2014" name="Int. J. Syst. Evol. Microbiol.">
        <title>Complete genome sequence of Corynebacterium casei LMG S-19264T (=DSM 44701T), isolated from a smear-ripened cheese.</title>
        <authorList>
            <consortium name="US DOE Joint Genome Institute (JGI-PGF)"/>
            <person name="Walter F."/>
            <person name="Albersmeier A."/>
            <person name="Kalinowski J."/>
            <person name="Ruckert C."/>
        </authorList>
    </citation>
    <scope>NUCLEOTIDE SEQUENCE</scope>
    <source>
        <strain evidence="10">CGMCC 1.15447</strain>
    </source>
</reference>
<dbReference type="Pfam" id="PF00590">
    <property type="entry name" value="TP_methylase"/>
    <property type="match status" value="1"/>
</dbReference>
<evidence type="ECO:0000313" key="10">
    <source>
        <dbReference type="EMBL" id="GGA76901.1"/>
    </source>
</evidence>
<dbReference type="InterPro" id="IPR050161">
    <property type="entry name" value="Siro_Cobalamin_biosynth"/>
</dbReference>
<evidence type="ECO:0000256" key="1">
    <source>
        <dbReference type="ARBA" id="ARBA00005879"/>
    </source>
</evidence>
<dbReference type="NCBIfam" id="TIGR01469">
    <property type="entry name" value="cobA_cysG_Cterm"/>
    <property type="match status" value="1"/>
</dbReference>
<dbReference type="SUPFAM" id="SSF53790">
    <property type="entry name" value="Tetrapyrrole methylase"/>
    <property type="match status" value="1"/>
</dbReference>
<keyword evidence="4 8" id="KW-0808">Transferase</keyword>
<sequence length="246" mass="25586">MNAHSQDEAQPGHVYLVGAGPGDPGLLTLRALALLQTSDVILPDDLVSDEILALASPTANIIPVGKRCGQPRITQAGIHDLMREHTAEGSSVLRLKSGDPLVFGRAGEEIAALREANIPFEIVPGISAAFAVAAELQTPLTDRSSASKLIFATAHHAAGKLELTPKWTGAFPEDATLVIYMPGRNFRALADDLIASGIPANTPCVAVSKASTPEEHVHASTLATLEDAAVGPAPVVMLIGHAIQVT</sequence>
<dbReference type="Proteomes" id="UP000648801">
    <property type="component" value="Unassembled WGS sequence"/>
</dbReference>
<dbReference type="FunFam" id="3.40.1010.10:FF:000001">
    <property type="entry name" value="Siroheme synthase"/>
    <property type="match status" value="1"/>
</dbReference>
<evidence type="ECO:0000256" key="6">
    <source>
        <dbReference type="ARBA" id="ARBA00023244"/>
    </source>
</evidence>
<dbReference type="CDD" id="cd11642">
    <property type="entry name" value="SUMT"/>
    <property type="match status" value="1"/>
</dbReference>
<name>A0A916W8G7_9BACT</name>
<dbReference type="InterPro" id="IPR003043">
    <property type="entry name" value="Uropor_MeTrfase_CS"/>
</dbReference>
<dbReference type="PROSITE" id="PS00840">
    <property type="entry name" value="SUMT_2"/>
    <property type="match status" value="1"/>
</dbReference>
<dbReference type="GO" id="GO:0004851">
    <property type="term" value="F:uroporphyrin-III C-methyltransferase activity"/>
    <property type="evidence" value="ECO:0007669"/>
    <property type="project" value="UniProtKB-EC"/>
</dbReference>
<dbReference type="AlphaFoldDB" id="A0A916W8G7"/>
<proteinExistence type="inferred from homology"/>
<keyword evidence="11" id="KW-1185">Reference proteome</keyword>
<feature type="domain" description="Tetrapyrrole methylase" evidence="9">
    <location>
        <begin position="13"/>
        <end position="225"/>
    </location>
</feature>
<dbReference type="NCBIfam" id="NF004790">
    <property type="entry name" value="PRK06136.1"/>
    <property type="match status" value="1"/>
</dbReference>
<evidence type="ECO:0000256" key="2">
    <source>
        <dbReference type="ARBA" id="ARBA00012162"/>
    </source>
</evidence>
<dbReference type="EC" id="2.1.1.107" evidence="2"/>
<comment type="pathway">
    <text evidence="7">Porphyrin-containing compound metabolism; siroheme biosynthesis; precorrin-2 from uroporphyrinogen III: step 1/1.</text>
</comment>
<dbReference type="Gene3D" id="3.30.950.10">
    <property type="entry name" value="Methyltransferase, Cobalt-precorrin-4 Transmethylase, Domain 2"/>
    <property type="match status" value="1"/>
</dbReference>
<comment type="similarity">
    <text evidence="1 8">Belongs to the precorrin methyltransferase family.</text>
</comment>
<reference evidence="10" key="2">
    <citation type="submission" date="2020-09" db="EMBL/GenBank/DDBJ databases">
        <authorList>
            <person name="Sun Q."/>
            <person name="Zhou Y."/>
        </authorList>
    </citation>
    <scope>NUCLEOTIDE SEQUENCE</scope>
    <source>
        <strain evidence="10">CGMCC 1.15447</strain>
    </source>
</reference>
<keyword evidence="3 8" id="KW-0489">Methyltransferase</keyword>
<evidence type="ECO:0000313" key="11">
    <source>
        <dbReference type="Proteomes" id="UP000648801"/>
    </source>
</evidence>
<evidence type="ECO:0000256" key="5">
    <source>
        <dbReference type="ARBA" id="ARBA00022691"/>
    </source>
</evidence>
<evidence type="ECO:0000256" key="3">
    <source>
        <dbReference type="ARBA" id="ARBA00022603"/>
    </source>
</evidence>
<protein>
    <recommendedName>
        <fullName evidence="2">uroporphyrinogen-III C-methyltransferase</fullName>
        <ecNumber evidence="2">2.1.1.107</ecNumber>
    </recommendedName>
</protein>
<evidence type="ECO:0000256" key="7">
    <source>
        <dbReference type="ARBA" id="ARBA00025705"/>
    </source>
</evidence>
<dbReference type="InterPro" id="IPR014777">
    <property type="entry name" value="4pyrrole_Mease_sub1"/>
</dbReference>
<gene>
    <name evidence="10" type="ORF">GCM10011507_30290</name>
</gene>
<dbReference type="PANTHER" id="PTHR45790:SF3">
    <property type="entry name" value="S-ADENOSYL-L-METHIONINE-DEPENDENT UROPORPHYRINOGEN III METHYLTRANSFERASE, CHLOROPLASTIC"/>
    <property type="match status" value="1"/>
</dbReference>
<accession>A0A916W8G7</accession>
<evidence type="ECO:0000256" key="4">
    <source>
        <dbReference type="ARBA" id="ARBA00022679"/>
    </source>
</evidence>
<dbReference type="EMBL" id="BMJB01000003">
    <property type="protein sequence ID" value="GGA76901.1"/>
    <property type="molecule type" value="Genomic_DNA"/>
</dbReference>
<dbReference type="InterPro" id="IPR035996">
    <property type="entry name" value="4pyrrol_Methylase_sf"/>
</dbReference>
<dbReference type="InterPro" id="IPR006366">
    <property type="entry name" value="CobA/CysG_C"/>
</dbReference>
<dbReference type="RefSeq" id="WP_188760384.1">
    <property type="nucleotide sequence ID" value="NZ_BMJB01000003.1"/>
</dbReference>
<dbReference type="PROSITE" id="PS00839">
    <property type="entry name" value="SUMT_1"/>
    <property type="match status" value="1"/>
</dbReference>
<keyword evidence="6" id="KW-0627">Porphyrin biosynthesis</keyword>
<dbReference type="GO" id="GO:0032259">
    <property type="term" value="P:methylation"/>
    <property type="evidence" value="ECO:0007669"/>
    <property type="project" value="UniProtKB-KW"/>
</dbReference>
<dbReference type="PANTHER" id="PTHR45790">
    <property type="entry name" value="SIROHEME SYNTHASE-RELATED"/>
    <property type="match status" value="1"/>
</dbReference>